<dbReference type="Proteomes" id="UP001595816">
    <property type="component" value="Unassembled WGS sequence"/>
</dbReference>
<dbReference type="SUPFAM" id="SSF53067">
    <property type="entry name" value="Actin-like ATPase domain"/>
    <property type="match status" value="1"/>
</dbReference>
<accession>A0ABV8LXG1</accession>
<keyword evidence="3" id="KW-1185">Reference proteome</keyword>
<organism evidence="2 3">
    <name type="scientific">Hamadaea flava</name>
    <dbReference type="NCBI Taxonomy" id="1742688"/>
    <lineage>
        <taxon>Bacteria</taxon>
        <taxon>Bacillati</taxon>
        <taxon>Actinomycetota</taxon>
        <taxon>Actinomycetes</taxon>
        <taxon>Micromonosporales</taxon>
        <taxon>Micromonosporaceae</taxon>
        <taxon>Hamadaea</taxon>
    </lineage>
</organism>
<dbReference type="InterPro" id="IPR002731">
    <property type="entry name" value="ATPase_BadF"/>
</dbReference>
<sequence length="281" mass="27855">MIVGVDVGGTKTHIRSSSGVDVVLPSTGWSALDGASWLLERLPAGVTALAVGAHGAEDRAQCAALRDALAAALDVPVTVVNDGELLLPAAGLRSGVAVVVGTGSIALHDDGSGGVHRAGGWGWILGDDGSASALVRDAARAVLTADDQGQPPSQLADVLTQSFGVATILDLAYALGSDTETWGRHCPAVMSAFAAGCPLAESVVTGGASSLGTLVATFSARGLAFDDVVLGGGLVTAVPAYWALIQSAVSAAVPSARVRLLTAPPVAGALSLAHSLARSAR</sequence>
<name>A0ABV8LXG1_9ACTN</name>
<evidence type="ECO:0000259" key="1">
    <source>
        <dbReference type="Pfam" id="PF01869"/>
    </source>
</evidence>
<evidence type="ECO:0000313" key="3">
    <source>
        <dbReference type="Proteomes" id="UP001595816"/>
    </source>
</evidence>
<evidence type="ECO:0000313" key="2">
    <source>
        <dbReference type="EMBL" id="MFC4135083.1"/>
    </source>
</evidence>
<dbReference type="EMBL" id="JBHSAY010000020">
    <property type="protein sequence ID" value="MFC4135083.1"/>
    <property type="molecule type" value="Genomic_DNA"/>
</dbReference>
<dbReference type="InterPro" id="IPR043129">
    <property type="entry name" value="ATPase_NBD"/>
</dbReference>
<feature type="domain" description="ATPase BadF/BadG/BcrA/BcrD type" evidence="1">
    <location>
        <begin position="71"/>
        <end position="269"/>
    </location>
</feature>
<dbReference type="Pfam" id="PF01869">
    <property type="entry name" value="BcrAD_BadFG"/>
    <property type="match status" value="1"/>
</dbReference>
<gene>
    <name evidence="2" type="ORF">ACFOZ4_31110</name>
</gene>
<dbReference type="PANTHER" id="PTHR43190:SF3">
    <property type="entry name" value="N-ACETYL-D-GLUCOSAMINE KINASE"/>
    <property type="match status" value="1"/>
</dbReference>
<dbReference type="Gene3D" id="3.30.420.40">
    <property type="match status" value="2"/>
</dbReference>
<proteinExistence type="predicted"/>
<protein>
    <submittedName>
        <fullName evidence="2">BadF/BadG/BcrA/BcrD ATPase family protein</fullName>
    </submittedName>
</protein>
<dbReference type="PANTHER" id="PTHR43190">
    <property type="entry name" value="N-ACETYL-D-GLUCOSAMINE KINASE"/>
    <property type="match status" value="1"/>
</dbReference>
<comment type="caution">
    <text evidence="2">The sequence shown here is derived from an EMBL/GenBank/DDBJ whole genome shotgun (WGS) entry which is preliminary data.</text>
</comment>
<dbReference type="InterPro" id="IPR052519">
    <property type="entry name" value="Euk-type_GlcNAc_Kinase"/>
</dbReference>
<dbReference type="RefSeq" id="WP_253762939.1">
    <property type="nucleotide sequence ID" value="NZ_JAMZDZ010000001.1"/>
</dbReference>
<reference evidence="3" key="1">
    <citation type="journal article" date="2019" name="Int. J. Syst. Evol. Microbiol.">
        <title>The Global Catalogue of Microorganisms (GCM) 10K type strain sequencing project: providing services to taxonomists for standard genome sequencing and annotation.</title>
        <authorList>
            <consortium name="The Broad Institute Genomics Platform"/>
            <consortium name="The Broad Institute Genome Sequencing Center for Infectious Disease"/>
            <person name="Wu L."/>
            <person name="Ma J."/>
        </authorList>
    </citation>
    <scope>NUCLEOTIDE SEQUENCE [LARGE SCALE GENOMIC DNA]</scope>
    <source>
        <strain evidence="3">CGMCC 4.7289</strain>
    </source>
</reference>